<protein>
    <submittedName>
        <fullName evidence="2">Uncharacterized protein</fullName>
    </submittedName>
</protein>
<dbReference type="PANTHER" id="PTHR34929:SF1">
    <property type="entry name" value="INAF MOTIF CONTAINING 2"/>
    <property type="match status" value="1"/>
</dbReference>
<keyword evidence="1" id="KW-0812">Transmembrane</keyword>
<dbReference type="Pfam" id="PF15018">
    <property type="entry name" value="InaF-motif"/>
    <property type="match status" value="1"/>
</dbReference>
<accession>A0A812EHY0</accession>
<gene>
    <name evidence="2" type="ORF">SPHA_74056</name>
</gene>
<comment type="caution">
    <text evidence="2">The sequence shown here is derived from an EMBL/GenBank/DDBJ whole genome shotgun (WGS) entry which is preliminary data.</text>
</comment>
<proteinExistence type="predicted"/>
<keyword evidence="1" id="KW-1133">Transmembrane helix</keyword>
<feature type="transmembrane region" description="Helical" evidence="1">
    <location>
        <begin position="237"/>
        <end position="259"/>
    </location>
</feature>
<keyword evidence="3" id="KW-1185">Reference proteome</keyword>
<dbReference type="Proteomes" id="UP000597762">
    <property type="component" value="Unassembled WGS sequence"/>
</dbReference>
<reference evidence="2" key="1">
    <citation type="submission" date="2021-01" db="EMBL/GenBank/DDBJ databases">
        <authorList>
            <person name="Li R."/>
            <person name="Bekaert M."/>
        </authorList>
    </citation>
    <scope>NUCLEOTIDE SEQUENCE</scope>
    <source>
        <strain evidence="2">Farmed</strain>
    </source>
</reference>
<dbReference type="AlphaFoldDB" id="A0A812EHY0"/>
<feature type="transmembrane region" description="Helical" evidence="1">
    <location>
        <begin position="88"/>
        <end position="110"/>
    </location>
</feature>
<dbReference type="OrthoDB" id="8113027at2759"/>
<dbReference type="InterPro" id="IPR029162">
    <property type="entry name" value="InaF-motif"/>
</dbReference>
<evidence type="ECO:0000256" key="1">
    <source>
        <dbReference type="SAM" id="Phobius"/>
    </source>
</evidence>
<sequence length="282" mass="31695">MIRLSRPSFIFIFLHINKQSCFYLTAFTFSFSSSSTSSSFDFLSLAAPLPTLSAFFPLKFSVTASALSLAPSNHAACSSRQIHQRVPAIFPSPSGFFIVIFFISFISFNLHSHCDSIYLSIYLSIYHFLLPYLFLYIVCTVSASCLETEGISSYVYALACVSAYFLLAVICCPLFTGLLLAKDYNEDDSRRQPKVLRMEKQTGHDSSGGSHHFTDTVVTLKFEERISAKTKRTMTRLATVIAYIFSVSLPAFILAVYYISFWNHEYPQRIAPKPPESSTVTH</sequence>
<dbReference type="EMBL" id="CAHIKZ030005407">
    <property type="protein sequence ID" value="CAE1324301.1"/>
    <property type="molecule type" value="Genomic_DNA"/>
</dbReference>
<feature type="transmembrane region" description="Helical" evidence="1">
    <location>
        <begin position="117"/>
        <end position="143"/>
    </location>
</feature>
<evidence type="ECO:0000313" key="3">
    <source>
        <dbReference type="Proteomes" id="UP000597762"/>
    </source>
</evidence>
<dbReference type="PANTHER" id="PTHR34929">
    <property type="entry name" value="ZGC:153157"/>
    <property type="match status" value="1"/>
</dbReference>
<name>A0A812EHY0_ACAPH</name>
<organism evidence="2 3">
    <name type="scientific">Acanthosepion pharaonis</name>
    <name type="common">Pharaoh cuttlefish</name>
    <name type="synonym">Sepia pharaonis</name>
    <dbReference type="NCBI Taxonomy" id="158019"/>
    <lineage>
        <taxon>Eukaryota</taxon>
        <taxon>Metazoa</taxon>
        <taxon>Spiralia</taxon>
        <taxon>Lophotrochozoa</taxon>
        <taxon>Mollusca</taxon>
        <taxon>Cephalopoda</taxon>
        <taxon>Coleoidea</taxon>
        <taxon>Decapodiformes</taxon>
        <taxon>Sepiida</taxon>
        <taxon>Sepiina</taxon>
        <taxon>Sepiidae</taxon>
        <taxon>Acanthosepion</taxon>
    </lineage>
</organism>
<feature type="transmembrane region" description="Helical" evidence="1">
    <location>
        <begin position="155"/>
        <end position="181"/>
    </location>
</feature>
<keyword evidence="1" id="KW-0472">Membrane</keyword>
<evidence type="ECO:0000313" key="2">
    <source>
        <dbReference type="EMBL" id="CAE1324301.1"/>
    </source>
</evidence>